<feature type="region of interest" description="Disordered" evidence="2">
    <location>
        <begin position="1"/>
        <end position="89"/>
    </location>
</feature>
<protein>
    <recommendedName>
        <fullName evidence="3">Spindle pole body-associated protein Vik1/Cik1 microtubule binding domain-containing protein</fullName>
    </recommendedName>
</protein>
<feature type="coiled-coil region" evidence="1">
    <location>
        <begin position="228"/>
        <end position="255"/>
    </location>
</feature>
<dbReference type="GO" id="GO:0007018">
    <property type="term" value="P:microtubule-based movement"/>
    <property type="evidence" value="ECO:0007669"/>
    <property type="project" value="InterPro"/>
</dbReference>
<feature type="coiled-coil region" evidence="1">
    <location>
        <begin position="139"/>
        <end position="180"/>
    </location>
</feature>
<accession>A0A7S2L2Q0</accession>
<feature type="compositionally biased region" description="Basic and acidic residues" evidence="2">
    <location>
        <begin position="7"/>
        <end position="25"/>
    </location>
</feature>
<dbReference type="Pfam" id="PF16796">
    <property type="entry name" value="Microtub_bd"/>
    <property type="match status" value="1"/>
</dbReference>
<gene>
    <name evidence="4" type="ORF">LDAN0321_LOCUS14009</name>
</gene>
<reference evidence="4" key="1">
    <citation type="submission" date="2021-01" db="EMBL/GenBank/DDBJ databases">
        <authorList>
            <person name="Corre E."/>
            <person name="Pelletier E."/>
            <person name="Niang G."/>
            <person name="Scheremetjew M."/>
            <person name="Finn R."/>
            <person name="Kale V."/>
            <person name="Holt S."/>
            <person name="Cochrane G."/>
            <person name="Meng A."/>
            <person name="Brown T."/>
            <person name="Cohen L."/>
        </authorList>
    </citation>
    <scope>NUCLEOTIDE SEQUENCE</scope>
    <source>
        <strain evidence="4">B650</strain>
    </source>
</reference>
<dbReference type="PANTHER" id="PTHR47972">
    <property type="entry name" value="KINESIN-LIKE PROTEIN KLP-3"/>
    <property type="match status" value="1"/>
</dbReference>
<dbReference type="GO" id="GO:0003777">
    <property type="term" value="F:microtubule motor activity"/>
    <property type="evidence" value="ECO:0007669"/>
    <property type="project" value="InterPro"/>
</dbReference>
<dbReference type="EMBL" id="HBGY01022182">
    <property type="protein sequence ID" value="CAD9592856.1"/>
    <property type="molecule type" value="Transcribed_RNA"/>
</dbReference>
<dbReference type="InterPro" id="IPR036961">
    <property type="entry name" value="Kinesin_motor_dom_sf"/>
</dbReference>
<organism evidence="4">
    <name type="scientific">Leptocylindrus danicus</name>
    <dbReference type="NCBI Taxonomy" id="163516"/>
    <lineage>
        <taxon>Eukaryota</taxon>
        <taxon>Sar</taxon>
        <taxon>Stramenopiles</taxon>
        <taxon>Ochrophyta</taxon>
        <taxon>Bacillariophyta</taxon>
        <taxon>Coscinodiscophyceae</taxon>
        <taxon>Chaetocerotophycidae</taxon>
        <taxon>Leptocylindrales</taxon>
        <taxon>Leptocylindraceae</taxon>
        <taxon>Leptocylindrus</taxon>
    </lineage>
</organism>
<evidence type="ECO:0000256" key="1">
    <source>
        <dbReference type="SAM" id="Coils"/>
    </source>
</evidence>
<sequence length="531" mass="60117">MNHSRRNMNDPHRRMQTQRRVEARKTYGRGRPPANNNTNTTTAGTQQHAMTAAARMYAESNGNNSTGSSPRNRGDTRGAQHTHTTHRRSAPMTIVAEGVPGSVELVEQSSSNRFHVPDEDEFDYVGQMQETATGGASSVVSLEAELSSSMDAIKREKNQNRKLRSKIAECERQIKLLQTELDSKKYSHSAKVEKVAAQRDAAMEMVKAKDRDMTELMKAISNNVSAREENATQARKEAEDALVQAREEVTTLVYENKSMKDRVNSAEERSMKLVTDNAEMKVKSSTLEAQLKVETELRGRAEQMESTERNERIAMSAQMLAMAKDHAAKEAKFKGQFEDEILELREKIEADSELMKEKEERLSIHRETITLLEEEKVSLKNALTQKDRTEVNIIEENGQLRGEVAVLKEQLKNSHAKAAEMEAGLNEKICSLEEKIREGEALRRRLHNTIQELRGNVRVYARVRPFLPIDGVDDDAVACITIPETKAVYRFKMRKPCTTLSTTMCFQPALARRVCLMRYLNLFSRPSTVIM</sequence>
<dbReference type="SUPFAM" id="SSF52540">
    <property type="entry name" value="P-loop containing nucleoside triphosphate hydrolases"/>
    <property type="match status" value="1"/>
</dbReference>
<evidence type="ECO:0000256" key="2">
    <source>
        <dbReference type="SAM" id="MobiDB-lite"/>
    </source>
</evidence>
<feature type="domain" description="Spindle pole body-associated protein Vik1/Cik1 microtubule binding" evidence="3">
    <location>
        <begin position="437"/>
        <end position="470"/>
    </location>
</feature>
<name>A0A7S2L2Q0_9STRA</name>
<proteinExistence type="predicted"/>
<dbReference type="InterPro" id="IPR027640">
    <property type="entry name" value="Kinesin-like_fam"/>
</dbReference>
<dbReference type="GO" id="GO:0008017">
    <property type="term" value="F:microtubule binding"/>
    <property type="evidence" value="ECO:0007669"/>
    <property type="project" value="InterPro"/>
</dbReference>
<keyword evidence="1" id="KW-0175">Coiled coil</keyword>
<evidence type="ECO:0000313" key="4">
    <source>
        <dbReference type="EMBL" id="CAD9592856.1"/>
    </source>
</evidence>
<dbReference type="InterPro" id="IPR027417">
    <property type="entry name" value="P-loop_NTPase"/>
</dbReference>
<dbReference type="Gene3D" id="3.40.850.10">
    <property type="entry name" value="Kinesin motor domain"/>
    <property type="match status" value="1"/>
</dbReference>
<evidence type="ECO:0000259" key="3">
    <source>
        <dbReference type="Pfam" id="PF16796"/>
    </source>
</evidence>
<feature type="compositionally biased region" description="Polar residues" evidence="2">
    <location>
        <begin position="60"/>
        <end position="71"/>
    </location>
</feature>
<feature type="coiled-coil region" evidence="1">
    <location>
        <begin position="341"/>
        <end position="375"/>
    </location>
</feature>
<dbReference type="InterPro" id="IPR031852">
    <property type="entry name" value="Vik1/Cik1_MT-bd"/>
</dbReference>
<dbReference type="AlphaFoldDB" id="A0A7S2L2Q0"/>